<evidence type="ECO:0000256" key="1">
    <source>
        <dbReference type="SAM" id="MobiDB-lite"/>
    </source>
</evidence>
<comment type="caution">
    <text evidence="4">The sequence shown here is derived from an EMBL/GenBank/DDBJ whole genome shotgun (WGS) entry which is preliminary data.</text>
</comment>
<name>A0AAN8IIH7_TRICO</name>
<reference evidence="4 5" key="1">
    <citation type="submission" date="2019-10" db="EMBL/GenBank/DDBJ databases">
        <title>Assembly and Annotation for the nematode Trichostrongylus colubriformis.</title>
        <authorList>
            <person name="Martin J."/>
        </authorList>
    </citation>
    <scope>NUCLEOTIDE SEQUENCE [LARGE SCALE GENOMIC DNA]</scope>
    <source>
        <strain evidence="4">G859</strain>
        <tissue evidence="4">Whole worm</tissue>
    </source>
</reference>
<feature type="domain" description="Matrix-remodeling-associated protein 7 helical" evidence="3">
    <location>
        <begin position="182"/>
        <end position="243"/>
    </location>
</feature>
<keyword evidence="5" id="KW-1185">Reference proteome</keyword>
<evidence type="ECO:0000256" key="2">
    <source>
        <dbReference type="SAM" id="Phobius"/>
    </source>
</evidence>
<keyword evidence="2" id="KW-0812">Transmembrane</keyword>
<evidence type="ECO:0000313" key="4">
    <source>
        <dbReference type="EMBL" id="KAK5970607.1"/>
    </source>
</evidence>
<dbReference type="EMBL" id="WIXE01018795">
    <property type="protein sequence ID" value="KAK5970607.1"/>
    <property type="molecule type" value="Genomic_DNA"/>
</dbReference>
<dbReference type="PANTHER" id="PTHR21845:SF2">
    <property type="entry name" value="MATRIX-REMODELING-ASSOCIATED PROTEIN 7"/>
    <property type="match status" value="1"/>
</dbReference>
<evidence type="ECO:0000259" key="3">
    <source>
        <dbReference type="Pfam" id="PF25473"/>
    </source>
</evidence>
<dbReference type="InterPro" id="IPR057534">
    <property type="entry name" value="MXRA7_helical"/>
</dbReference>
<dbReference type="Proteomes" id="UP001331761">
    <property type="component" value="Unassembled WGS sequence"/>
</dbReference>
<dbReference type="Pfam" id="PF25473">
    <property type="entry name" value="MXRA7_helical"/>
    <property type="match status" value="1"/>
</dbReference>
<feature type="transmembrane region" description="Helical" evidence="2">
    <location>
        <begin position="20"/>
        <end position="41"/>
    </location>
</feature>
<accession>A0AAN8IIH7</accession>
<proteinExistence type="predicted"/>
<dbReference type="AlphaFoldDB" id="A0AAN8IIH7"/>
<feature type="compositionally biased region" description="Basic and acidic residues" evidence="1">
    <location>
        <begin position="97"/>
        <end position="107"/>
    </location>
</feature>
<dbReference type="InterPro" id="IPR026622">
    <property type="entry name" value="Mxra7"/>
</dbReference>
<keyword evidence="2" id="KW-0472">Membrane</keyword>
<protein>
    <recommendedName>
        <fullName evidence="3">Matrix-remodeling-associated protein 7 helical domain-containing protein</fullName>
    </recommendedName>
</protein>
<sequence>MLVHENFWKQLAEYIETYGLTMIAVTVASCLLIGYVAHYIVNILPMRQRLLYEKLQKEEEEEELQESTNARSTSSGQKQVGIVKGMINTELVASLRKPLDDSSRNKSSDPVSGSGLAANSALVKQSSSTSDEEEEEVDDDDDDSLMVTQGNEKRMSASLQEGSLKSERDLLDRLGNLHGKLATAQLRARTRKMQADMTDEERNDEARAKAKQLESIMKLMMQNQEKFGMSSEEDIKEQLNMYNF</sequence>
<feature type="compositionally biased region" description="Acidic residues" evidence="1">
    <location>
        <begin position="130"/>
        <end position="144"/>
    </location>
</feature>
<feature type="region of interest" description="Disordered" evidence="1">
    <location>
        <begin position="97"/>
        <end position="146"/>
    </location>
</feature>
<keyword evidence="2" id="KW-1133">Transmembrane helix</keyword>
<gene>
    <name evidence="4" type="ORF">GCK32_000398</name>
</gene>
<evidence type="ECO:0000313" key="5">
    <source>
        <dbReference type="Proteomes" id="UP001331761"/>
    </source>
</evidence>
<dbReference type="PANTHER" id="PTHR21845">
    <property type="entry name" value="TRANSMEMBRANE ANCHOR PROTEIN 1"/>
    <property type="match status" value="1"/>
</dbReference>
<organism evidence="4 5">
    <name type="scientific">Trichostrongylus colubriformis</name>
    <name type="common">Black scour worm</name>
    <dbReference type="NCBI Taxonomy" id="6319"/>
    <lineage>
        <taxon>Eukaryota</taxon>
        <taxon>Metazoa</taxon>
        <taxon>Ecdysozoa</taxon>
        <taxon>Nematoda</taxon>
        <taxon>Chromadorea</taxon>
        <taxon>Rhabditida</taxon>
        <taxon>Rhabditina</taxon>
        <taxon>Rhabditomorpha</taxon>
        <taxon>Strongyloidea</taxon>
        <taxon>Trichostrongylidae</taxon>
        <taxon>Trichostrongylus</taxon>
    </lineage>
</organism>